<reference evidence="1 2" key="1">
    <citation type="journal article" date="2018" name="Genomics">
        <title>Molecular footprints of inshore aquatic adaptation in Indo-Pacific humpback dolphin (Sousa chinensis).</title>
        <authorList>
            <person name="Ming Y."/>
            <person name="Jian J."/>
            <person name="Yu F."/>
            <person name="Yu X."/>
            <person name="Wang J."/>
            <person name="Liu W."/>
        </authorList>
    </citation>
    <scope>NUCLEOTIDE SEQUENCE [LARGE SCALE GENOMIC DNA]</scope>
    <source>
        <strain evidence="1">MY-2018</strain>
        <tissue evidence="1">Skin</tissue>
    </source>
</reference>
<evidence type="ECO:0000313" key="1">
    <source>
        <dbReference type="EMBL" id="TEA34892.1"/>
    </source>
</evidence>
<dbReference type="GO" id="GO:0005524">
    <property type="term" value="F:ATP binding"/>
    <property type="evidence" value="ECO:0007669"/>
    <property type="project" value="InterPro"/>
</dbReference>
<feature type="non-terminal residue" evidence="1">
    <location>
        <position position="1"/>
    </location>
</feature>
<keyword evidence="2" id="KW-1185">Reference proteome</keyword>
<dbReference type="Proteomes" id="UP000295264">
    <property type="component" value="Unassembled WGS sequence"/>
</dbReference>
<accession>A0A484GGW5</accession>
<dbReference type="AlphaFoldDB" id="A0A484GGW5"/>
<dbReference type="InterPro" id="IPR027410">
    <property type="entry name" value="TCP-1-like_intermed_sf"/>
</dbReference>
<dbReference type="Pfam" id="PF00118">
    <property type="entry name" value="Cpn60_TCP1"/>
    <property type="match status" value="1"/>
</dbReference>
<protein>
    <submittedName>
        <fullName evidence="1">Uncharacterized protein</fullName>
    </submittedName>
</protein>
<dbReference type="InterPro" id="IPR002423">
    <property type="entry name" value="Cpn60/GroEL/TCP-1"/>
</dbReference>
<dbReference type="GO" id="GO:0005832">
    <property type="term" value="C:chaperonin-containing T-complex"/>
    <property type="evidence" value="ECO:0007669"/>
    <property type="project" value="UniProtKB-ARBA"/>
</dbReference>
<proteinExistence type="predicted"/>
<evidence type="ECO:0000313" key="2">
    <source>
        <dbReference type="Proteomes" id="UP000295264"/>
    </source>
</evidence>
<comment type="caution">
    <text evidence="1">The sequence shown here is derived from an EMBL/GenBank/DDBJ whole genome shotgun (WGS) entry which is preliminary data.</text>
</comment>
<gene>
    <name evidence="1" type="ORF">DBR06_SOUSAS36210008</name>
</gene>
<dbReference type="Gene3D" id="1.10.560.10">
    <property type="entry name" value="GroEL-like equatorial domain"/>
    <property type="match status" value="1"/>
</dbReference>
<organism evidence="1 2">
    <name type="scientific">Sousa chinensis</name>
    <name type="common">Indo-pacific humpbacked dolphin</name>
    <name type="synonym">Steno chinensis</name>
    <dbReference type="NCBI Taxonomy" id="103600"/>
    <lineage>
        <taxon>Eukaryota</taxon>
        <taxon>Metazoa</taxon>
        <taxon>Chordata</taxon>
        <taxon>Craniata</taxon>
        <taxon>Vertebrata</taxon>
        <taxon>Euteleostomi</taxon>
        <taxon>Mammalia</taxon>
        <taxon>Eutheria</taxon>
        <taxon>Laurasiatheria</taxon>
        <taxon>Artiodactyla</taxon>
        <taxon>Whippomorpha</taxon>
        <taxon>Cetacea</taxon>
        <taxon>Odontoceti</taxon>
        <taxon>Delphinidae</taxon>
        <taxon>Sousa</taxon>
    </lineage>
</organism>
<dbReference type="Gene3D" id="3.30.260.10">
    <property type="entry name" value="TCP-1-like chaperonin intermediate domain"/>
    <property type="match status" value="1"/>
</dbReference>
<sequence>GLHPRRITGGLTAAEEKALQFLEQVYGSEEMDRETLVDVARTPVHTKIHAEVHDVLTEAIVD</sequence>
<feature type="non-terminal residue" evidence="1">
    <location>
        <position position="62"/>
    </location>
</feature>
<dbReference type="InterPro" id="IPR027413">
    <property type="entry name" value="GROEL-like_equatorial_sf"/>
</dbReference>
<dbReference type="EMBL" id="QWLN02008401">
    <property type="protein sequence ID" value="TEA34892.1"/>
    <property type="molecule type" value="Genomic_DNA"/>
</dbReference>
<name>A0A484GGW5_SOUCH</name>